<dbReference type="Proteomes" id="UP000283993">
    <property type="component" value="Unassembled WGS sequence"/>
</dbReference>
<protein>
    <recommendedName>
        <fullName evidence="2">Glycine-zipper-containing OmpA-like membrane domain-containing protein</fullName>
    </recommendedName>
</protein>
<feature type="domain" description="Glycine-zipper-containing OmpA-like membrane" evidence="2">
    <location>
        <begin position="67"/>
        <end position="110"/>
    </location>
</feature>
<feature type="signal peptide" evidence="1">
    <location>
        <begin position="1"/>
        <end position="25"/>
    </location>
</feature>
<organism evidence="3 4">
    <name type="scientific">Salinisphaera orenii MK-B5</name>
    <dbReference type="NCBI Taxonomy" id="856730"/>
    <lineage>
        <taxon>Bacteria</taxon>
        <taxon>Pseudomonadati</taxon>
        <taxon>Pseudomonadota</taxon>
        <taxon>Gammaproteobacteria</taxon>
        <taxon>Salinisphaerales</taxon>
        <taxon>Salinisphaeraceae</taxon>
        <taxon>Salinisphaera</taxon>
    </lineage>
</organism>
<feature type="chain" id="PRO_5019553526" description="Glycine-zipper-containing OmpA-like membrane domain-containing protein" evidence="1">
    <location>
        <begin position="26"/>
        <end position="140"/>
    </location>
</feature>
<dbReference type="Pfam" id="PF13436">
    <property type="entry name" value="Gly-zipper_OmpA"/>
    <property type="match status" value="1"/>
</dbReference>
<comment type="caution">
    <text evidence="3">The sequence shown here is derived from an EMBL/GenBank/DDBJ whole genome shotgun (WGS) entry which is preliminary data.</text>
</comment>
<keyword evidence="4" id="KW-1185">Reference proteome</keyword>
<gene>
    <name evidence="3" type="ORF">SAOR_09845</name>
</gene>
<dbReference type="RefSeq" id="WP_245965435.1">
    <property type="nucleotide sequence ID" value="NZ_AYKH01000017.1"/>
</dbReference>
<proteinExistence type="predicted"/>
<keyword evidence="1" id="KW-0732">Signal</keyword>
<evidence type="ECO:0000256" key="1">
    <source>
        <dbReference type="SAM" id="SignalP"/>
    </source>
</evidence>
<sequence length="140" mass="14132">MKMLTTARALGLLLLAAALVGCAHQRPVLYPNDTLSRQGEDAGQAAIDACQRRAEAAGLDYSKGGVARRTAESGAVGGAGGAVAGAIYGNVGRGAAAGAAGGATAGLIRGLFDRNDPAPVYRAYVNRCLGERGYEPVGWD</sequence>
<evidence type="ECO:0000313" key="4">
    <source>
        <dbReference type="Proteomes" id="UP000283993"/>
    </source>
</evidence>
<evidence type="ECO:0000259" key="2">
    <source>
        <dbReference type="Pfam" id="PF13436"/>
    </source>
</evidence>
<dbReference type="PROSITE" id="PS51257">
    <property type="entry name" value="PROKAR_LIPOPROTEIN"/>
    <property type="match status" value="1"/>
</dbReference>
<dbReference type="InterPro" id="IPR025693">
    <property type="entry name" value="Gly-zipper_OmpA-like_dom"/>
</dbReference>
<evidence type="ECO:0000313" key="3">
    <source>
        <dbReference type="EMBL" id="ROO26948.1"/>
    </source>
</evidence>
<accession>A0A423PMY4</accession>
<reference evidence="3 4" key="1">
    <citation type="submission" date="2013-10" db="EMBL/GenBank/DDBJ databases">
        <title>Salinisphaera orenii MK-B5 Genome Sequencing.</title>
        <authorList>
            <person name="Lai Q."/>
            <person name="Li C."/>
            <person name="Shao Z."/>
        </authorList>
    </citation>
    <scope>NUCLEOTIDE SEQUENCE [LARGE SCALE GENOMIC DNA]</scope>
    <source>
        <strain evidence="3 4">MK-B5</strain>
    </source>
</reference>
<dbReference type="EMBL" id="AYKH01000017">
    <property type="protein sequence ID" value="ROO26948.1"/>
    <property type="molecule type" value="Genomic_DNA"/>
</dbReference>
<dbReference type="AlphaFoldDB" id="A0A423PMY4"/>
<name>A0A423PMY4_9GAMM</name>